<dbReference type="GO" id="GO:0045892">
    <property type="term" value="P:negative regulation of DNA-templated transcription"/>
    <property type="evidence" value="ECO:0007669"/>
    <property type="project" value="InterPro"/>
</dbReference>
<evidence type="ECO:0000259" key="6">
    <source>
        <dbReference type="PROSITE" id="PS50977"/>
    </source>
</evidence>
<protein>
    <submittedName>
        <fullName evidence="7">TetR family transcriptional regulator</fullName>
    </submittedName>
</protein>
<evidence type="ECO:0000256" key="4">
    <source>
        <dbReference type="ARBA" id="ARBA00023163"/>
    </source>
</evidence>
<dbReference type="PANTHER" id="PTHR30055:SF151">
    <property type="entry name" value="TRANSCRIPTIONAL REGULATORY PROTEIN"/>
    <property type="match status" value="1"/>
</dbReference>
<evidence type="ECO:0000256" key="2">
    <source>
        <dbReference type="ARBA" id="ARBA00023015"/>
    </source>
</evidence>
<dbReference type="InterPro" id="IPR004111">
    <property type="entry name" value="Repressor_TetR_C"/>
</dbReference>
<dbReference type="PANTHER" id="PTHR30055">
    <property type="entry name" value="HTH-TYPE TRANSCRIPTIONAL REGULATOR RUTR"/>
    <property type="match status" value="1"/>
</dbReference>
<keyword evidence="3 5" id="KW-0238">DNA-binding</keyword>
<accession>A0A562E7Q0</accession>
<dbReference type="SUPFAM" id="SSF46689">
    <property type="entry name" value="Homeodomain-like"/>
    <property type="match status" value="1"/>
</dbReference>
<dbReference type="InterPro" id="IPR036271">
    <property type="entry name" value="Tet_transcr_reg_TetR-rel_C_sf"/>
</dbReference>
<comment type="caution">
    <text evidence="7">The sequence shown here is derived from an EMBL/GenBank/DDBJ whole genome shotgun (WGS) entry which is preliminary data.</text>
</comment>
<dbReference type="InterPro" id="IPR003012">
    <property type="entry name" value="Tet_transcr_reg_TetR"/>
</dbReference>
<feature type="DNA-binding region" description="H-T-H motif" evidence="5">
    <location>
        <begin position="35"/>
        <end position="54"/>
    </location>
</feature>
<dbReference type="InterPro" id="IPR009057">
    <property type="entry name" value="Homeodomain-like_sf"/>
</dbReference>
<dbReference type="EMBL" id="VLJT01000015">
    <property type="protein sequence ID" value="TWH17723.1"/>
    <property type="molecule type" value="Genomic_DNA"/>
</dbReference>
<dbReference type="PROSITE" id="PS50977">
    <property type="entry name" value="HTH_TETR_2"/>
    <property type="match status" value="1"/>
</dbReference>
<evidence type="ECO:0000313" key="8">
    <source>
        <dbReference type="Proteomes" id="UP000317573"/>
    </source>
</evidence>
<keyword evidence="4" id="KW-0804">Transcription</keyword>
<keyword evidence="2" id="KW-0805">Transcription regulation</keyword>
<proteinExistence type="predicted"/>
<dbReference type="InterPro" id="IPR050109">
    <property type="entry name" value="HTH-type_TetR-like_transc_reg"/>
</dbReference>
<dbReference type="AlphaFoldDB" id="A0A562E7Q0"/>
<dbReference type="Pfam" id="PF00440">
    <property type="entry name" value="TetR_N"/>
    <property type="match status" value="1"/>
</dbReference>
<evidence type="ECO:0000256" key="3">
    <source>
        <dbReference type="ARBA" id="ARBA00023125"/>
    </source>
</evidence>
<name>A0A562E7Q0_RHORH</name>
<dbReference type="GO" id="GO:0046677">
    <property type="term" value="P:response to antibiotic"/>
    <property type="evidence" value="ECO:0007669"/>
    <property type="project" value="InterPro"/>
</dbReference>
<dbReference type="RefSeq" id="WP_145691581.1">
    <property type="nucleotide sequence ID" value="NZ_VLJT01000015.1"/>
</dbReference>
<dbReference type="SUPFAM" id="SSF48498">
    <property type="entry name" value="Tetracyclin repressor-like, C-terminal domain"/>
    <property type="match status" value="1"/>
</dbReference>
<evidence type="ECO:0000256" key="5">
    <source>
        <dbReference type="PROSITE-ProRule" id="PRU00335"/>
    </source>
</evidence>
<dbReference type="GO" id="GO:0000976">
    <property type="term" value="F:transcription cis-regulatory region binding"/>
    <property type="evidence" value="ECO:0007669"/>
    <property type="project" value="TreeGrafter"/>
</dbReference>
<dbReference type="Pfam" id="PF02909">
    <property type="entry name" value="TetR_C_1"/>
    <property type="match status" value="1"/>
</dbReference>
<dbReference type="PRINTS" id="PR00400">
    <property type="entry name" value="TETREPRESSOR"/>
</dbReference>
<dbReference type="Proteomes" id="UP000317573">
    <property type="component" value="Unassembled WGS sequence"/>
</dbReference>
<dbReference type="Gene3D" id="1.10.357.10">
    <property type="entry name" value="Tetracycline Repressor, domain 2"/>
    <property type="match status" value="1"/>
</dbReference>
<dbReference type="InterPro" id="IPR001647">
    <property type="entry name" value="HTH_TetR"/>
</dbReference>
<reference evidence="7 8" key="1">
    <citation type="submission" date="2019-07" db="EMBL/GenBank/DDBJ databases">
        <title>Genome sequencing of lignin-degrading bacterial isolates.</title>
        <authorList>
            <person name="Gladden J."/>
        </authorList>
    </citation>
    <scope>NUCLEOTIDE SEQUENCE [LARGE SCALE GENOMIC DNA]</scope>
    <source>
        <strain evidence="7 8">J45</strain>
    </source>
</reference>
<evidence type="ECO:0000313" key="7">
    <source>
        <dbReference type="EMBL" id="TWH17723.1"/>
    </source>
</evidence>
<feature type="domain" description="HTH tetR-type" evidence="6">
    <location>
        <begin position="12"/>
        <end position="72"/>
    </location>
</feature>
<sequence length="211" mass="22399">MGSTRAQGRHAGLTRQQVLHAAVQMVDREGAAALSMRKLARELDVEAMTLYHHVKNKQGLEDAIVQYVMDEALTGAETDAPWRTVLEGYGRAFHRGLLAHPGAVPFFASRPAVTPGNAVHLEKVLEVLRDAGFTPQDALLVIQTLAAIVLGQHSAPPAGDGDPGIDTEALAEFPLFAEAMGFGVPSVEARVEFALQAFIAGLEEPSSAAGE</sequence>
<gene>
    <name evidence="7" type="ORF">L618_001800000140</name>
</gene>
<organism evidence="7 8">
    <name type="scientific">Rhodococcus rhodochrous J45</name>
    <dbReference type="NCBI Taxonomy" id="935266"/>
    <lineage>
        <taxon>Bacteria</taxon>
        <taxon>Bacillati</taxon>
        <taxon>Actinomycetota</taxon>
        <taxon>Actinomycetes</taxon>
        <taxon>Mycobacteriales</taxon>
        <taxon>Nocardiaceae</taxon>
        <taxon>Rhodococcus</taxon>
    </lineage>
</organism>
<evidence type="ECO:0000256" key="1">
    <source>
        <dbReference type="ARBA" id="ARBA00022491"/>
    </source>
</evidence>
<dbReference type="GO" id="GO:0003700">
    <property type="term" value="F:DNA-binding transcription factor activity"/>
    <property type="evidence" value="ECO:0007669"/>
    <property type="project" value="TreeGrafter"/>
</dbReference>
<keyword evidence="1" id="KW-0678">Repressor</keyword>